<dbReference type="EMBL" id="CACSLK010027752">
    <property type="protein sequence ID" value="CAA0827856.1"/>
    <property type="molecule type" value="Genomic_DNA"/>
</dbReference>
<name>A0A9N7REE9_STRHE</name>
<evidence type="ECO:0000313" key="1">
    <source>
        <dbReference type="EMBL" id="CAA0827856.1"/>
    </source>
</evidence>
<organism evidence="1 2">
    <name type="scientific">Striga hermonthica</name>
    <name type="common">Purple witchweed</name>
    <name type="synonym">Buchnera hermonthica</name>
    <dbReference type="NCBI Taxonomy" id="68872"/>
    <lineage>
        <taxon>Eukaryota</taxon>
        <taxon>Viridiplantae</taxon>
        <taxon>Streptophyta</taxon>
        <taxon>Embryophyta</taxon>
        <taxon>Tracheophyta</taxon>
        <taxon>Spermatophyta</taxon>
        <taxon>Magnoliopsida</taxon>
        <taxon>eudicotyledons</taxon>
        <taxon>Gunneridae</taxon>
        <taxon>Pentapetalae</taxon>
        <taxon>asterids</taxon>
        <taxon>lamiids</taxon>
        <taxon>Lamiales</taxon>
        <taxon>Orobanchaceae</taxon>
        <taxon>Buchnereae</taxon>
        <taxon>Striga</taxon>
    </lineage>
</organism>
<protein>
    <submittedName>
        <fullName evidence="1">Uncharacterized protein</fullName>
    </submittedName>
</protein>
<dbReference type="AlphaFoldDB" id="A0A9N7REE9"/>
<dbReference type="Proteomes" id="UP001153555">
    <property type="component" value="Unassembled WGS sequence"/>
</dbReference>
<evidence type="ECO:0000313" key="2">
    <source>
        <dbReference type="Proteomes" id="UP001153555"/>
    </source>
</evidence>
<keyword evidence="2" id="KW-1185">Reference proteome</keyword>
<dbReference type="PANTHER" id="PTHR36323:SF1">
    <property type="entry name" value="MYOTUBULARIN-LIKE PROTEIN"/>
    <property type="match status" value="1"/>
</dbReference>
<reference evidence="1" key="1">
    <citation type="submission" date="2019-12" db="EMBL/GenBank/DDBJ databases">
        <authorList>
            <person name="Scholes J."/>
        </authorList>
    </citation>
    <scope>NUCLEOTIDE SEQUENCE</scope>
</reference>
<sequence length="187" mass="20448">MANKYDHQHNIQNQKTIFLPMLCRLSITDVKLNSYRKTHLPAAGGSEPTSPKVSCMGQVKRNNRVIGYPAAAKPTNANRKRAGKTNLPAAAGGRRSCRISREVTAARNSRGSRKTVNFDRDEVAMVVDVSEMDPPLPVVKRAAPPPGDVVNLWERRFGGAGGLKRLDLEKIRRPGGVFQPPSPSLTV</sequence>
<comment type="caution">
    <text evidence="1">The sequence shown here is derived from an EMBL/GenBank/DDBJ whole genome shotgun (WGS) entry which is preliminary data.</text>
</comment>
<accession>A0A9N7REE9</accession>
<proteinExistence type="predicted"/>
<gene>
    <name evidence="1" type="ORF">SHERM_23551</name>
</gene>
<dbReference type="OrthoDB" id="1919827at2759"/>
<dbReference type="PANTHER" id="PTHR36323">
    <property type="entry name" value="MYOTUBULARIN-LIKE PROTEIN"/>
    <property type="match status" value="1"/>
</dbReference>